<reference evidence="2" key="1">
    <citation type="journal article" date="2021" name="Front. Microbiol.">
        <title>Comprehensive Comparative Genomics and Phenotyping of Methylobacterium Species.</title>
        <authorList>
            <person name="Alessa O."/>
            <person name="Ogura Y."/>
            <person name="Fujitani Y."/>
            <person name="Takami H."/>
            <person name="Hayashi T."/>
            <person name="Sahin N."/>
            <person name="Tani A."/>
        </authorList>
    </citation>
    <scope>NUCLEOTIDE SEQUENCE</scope>
    <source>
        <strain evidence="2">DSM 19015</strain>
    </source>
</reference>
<feature type="compositionally biased region" description="Polar residues" evidence="1">
    <location>
        <begin position="49"/>
        <end position="62"/>
    </location>
</feature>
<evidence type="ECO:0000313" key="3">
    <source>
        <dbReference type="Proteomes" id="UP001055125"/>
    </source>
</evidence>
<dbReference type="Gene3D" id="6.10.140.1430">
    <property type="match status" value="1"/>
</dbReference>
<dbReference type="RefSeq" id="WP_238243232.1">
    <property type="nucleotide sequence ID" value="NZ_BPQP01000018.1"/>
</dbReference>
<keyword evidence="3" id="KW-1185">Reference proteome</keyword>
<organism evidence="2 3">
    <name type="scientific">Methylobacterium iners</name>
    <dbReference type="NCBI Taxonomy" id="418707"/>
    <lineage>
        <taxon>Bacteria</taxon>
        <taxon>Pseudomonadati</taxon>
        <taxon>Pseudomonadota</taxon>
        <taxon>Alphaproteobacteria</taxon>
        <taxon>Hyphomicrobiales</taxon>
        <taxon>Methylobacteriaceae</taxon>
        <taxon>Methylobacterium</taxon>
    </lineage>
</organism>
<evidence type="ECO:0000256" key="1">
    <source>
        <dbReference type="SAM" id="MobiDB-lite"/>
    </source>
</evidence>
<reference evidence="2" key="2">
    <citation type="submission" date="2021-08" db="EMBL/GenBank/DDBJ databases">
        <authorList>
            <person name="Tani A."/>
            <person name="Ola A."/>
            <person name="Ogura Y."/>
            <person name="Katsura K."/>
            <person name="Hayashi T."/>
        </authorList>
    </citation>
    <scope>NUCLEOTIDE SEQUENCE</scope>
    <source>
        <strain evidence="2">DSM 19015</strain>
    </source>
</reference>
<gene>
    <name evidence="2" type="ORF">OCOJLMKI_1244</name>
</gene>
<dbReference type="EMBL" id="BPQP01000018">
    <property type="protein sequence ID" value="GJD94044.1"/>
    <property type="molecule type" value="Genomic_DNA"/>
</dbReference>
<proteinExistence type="predicted"/>
<sequence length="243" mass="25746">MAVNNKSDIGGQPLTDEIATAAGLPRGTTASETIRKVSDDVQARDKFGTTGTNTTGAKSGTGSASDKASDAIDSVKDRAAGLAGDVKQRLGETVGDLRDKASSTYSDTREWASDMRDTHSRRINDFADRGTAHVRRGRSAVEDFVSENPLLVGVVGVAAGLLLGALLPRTRKEDETVGHWSDEVKDTGLRYAREFTERGREFVETALDPENLNAATQRATGQPAETKSAGAPPPRGPTSTSHH</sequence>
<accession>A0ABQ4RTK0</accession>
<protein>
    <submittedName>
        <fullName evidence="2">Uncharacterized protein</fullName>
    </submittedName>
</protein>
<evidence type="ECO:0000313" key="2">
    <source>
        <dbReference type="EMBL" id="GJD94044.1"/>
    </source>
</evidence>
<feature type="region of interest" description="Disordered" evidence="1">
    <location>
        <begin position="203"/>
        <end position="243"/>
    </location>
</feature>
<dbReference type="Proteomes" id="UP001055125">
    <property type="component" value="Unassembled WGS sequence"/>
</dbReference>
<name>A0ABQ4RTK0_9HYPH</name>
<feature type="compositionally biased region" description="Basic and acidic residues" evidence="1">
    <location>
        <begin position="33"/>
        <end position="47"/>
    </location>
</feature>
<feature type="compositionally biased region" description="Polar residues" evidence="1">
    <location>
        <begin position="213"/>
        <end position="225"/>
    </location>
</feature>
<comment type="caution">
    <text evidence="2">The sequence shown here is derived from an EMBL/GenBank/DDBJ whole genome shotgun (WGS) entry which is preliminary data.</text>
</comment>
<feature type="region of interest" description="Disordered" evidence="1">
    <location>
        <begin position="1"/>
        <end position="70"/>
    </location>
</feature>